<keyword evidence="3" id="KW-1185">Reference proteome</keyword>
<comment type="caution">
    <text evidence="2">The sequence shown here is derived from an EMBL/GenBank/DDBJ whole genome shotgun (WGS) entry which is preliminary data.</text>
</comment>
<dbReference type="EMBL" id="VSWD01000007">
    <property type="protein sequence ID" value="KAK3097109.1"/>
    <property type="molecule type" value="Genomic_DNA"/>
</dbReference>
<feature type="region of interest" description="Disordered" evidence="1">
    <location>
        <begin position="1"/>
        <end position="32"/>
    </location>
</feature>
<dbReference type="Proteomes" id="UP001186944">
    <property type="component" value="Unassembled WGS sequence"/>
</dbReference>
<protein>
    <submittedName>
        <fullName evidence="2">Uncharacterized protein</fullName>
    </submittedName>
</protein>
<feature type="region of interest" description="Disordered" evidence="1">
    <location>
        <begin position="111"/>
        <end position="235"/>
    </location>
</feature>
<reference evidence="2" key="1">
    <citation type="submission" date="2019-08" db="EMBL/GenBank/DDBJ databases">
        <title>The improved chromosome-level genome for the pearl oyster Pinctada fucata martensii using PacBio sequencing and Hi-C.</title>
        <authorList>
            <person name="Zheng Z."/>
        </authorList>
    </citation>
    <scope>NUCLEOTIDE SEQUENCE</scope>
    <source>
        <strain evidence="2">ZZ-2019</strain>
        <tissue evidence="2">Adductor muscle</tissue>
    </source>
</reference>
<organism evidence="2 3">
    <name type="scientific">Pinctada imbricata</name>
    <name type="common">Atlantic pearl-oyster</name>
    <name type="synonym">Pinctada martensii</name>
    <dbReference type="NCBI Taxonomy" id="66713"/>
    <lineage>
        <taxon>Eukaryota</taxon>
        <taxon>Metazoa</taxon>
        <taxon>Spiralia</taxon>
        <taxon>Lophotrochozoa</taxon>
        <taxon>Mollusca</taxon>
        <taxon>Bivalvia</taxon>
        <taxon>Autobranchia</taxon>
        <taxon>Pteriomorphia</taxon>
        <taxon>Pterioida</taxon>
        <taxon>Pterioidea</taxon>
        <taxon>Pteriidae</taxon>
        <taxon>Pinctada</taxon>
    </lineage>
</organism>
<sequence>MESSDSDRKSGREERKREEEENRRRRVREREEKRKLEETFRKGRSSAERLIYEIDEILDWKIVDEVKCKPFVEGRRRVQEERERAIERARRIRKEREEEEEEIRAKYKRTIEEEEERRKEKREEERRQEKETREKERREAERRKEEDRRKKEREQESRKEDDRREERRKEDRRESTRRTEERREGRRGRGEEESRKVERREDSMRRREEERREQRLQEEKVRERRRAEERDRGNKSAWEELKEEIRNMQVKRPESGGEGPGVKRFKVTIGAEGGRSVEVGQDVFPKGAFGLRRGMTYCPISTCTYRGRRLKAHVHELHLPAVFNIFLDPAYYTRQQAIRVEVLELLAEWVFGPQGTIERLYRWVQAGFRHPEAELAEYGPAARSLALSQGEVPPREFSFSPRINSVGLLVHWRVLLFILCHISQRDREALLRAYPR</sequence>
<proteinExistence type="predicted"/>
<evidence type="ECO:0000313" key="2">
    <source>
        <dbReference type="EMBL" id="KAK3097109.1"/>
    </source>
</evidence>
<evidence type="ECO:0000256" key="1">
    <source>
        <dbReference type="SAM" id="MobiDB-lite"/>
    </source>
</evidence>
<accession>A0AA89BWM3</accession>
<dbReference type="AlphaFoldDB" id="A0AA89BWM3"/>
<evidence type="ECO:0000313" key="3">
    <source>
        <dbReference type="Proteomes" id="UP001186944"/>
    </source>
</evidence>
<gene>
    <name evidence="2" type="ORF">FSP39_006447</name>
</gene>
<name>A0AA89BWM3_PINIB</name>